<evidence type="ECO:0000313" key="2">
    <source>
        <dbReference type="EMBL" id="QLI69155.1"/>
    </source>
</evidence>
<dbReference type="InterPro" id="IPR008948">
    <property type="entry name" value="L-Aspartase-like"/>
</dbReference>
<protein>
    <submittedName>
        <fullName evidence="2">Phenylalanine aminomutase L-beta-phenylalanine forming</fullName>
    </submittedName>
</protein>
<dbReference type="GeneID" id="26247838"/>
<dbReference type="InterPro" id="IPR001106">
    <property type="entry name" value="Aromatic_Lyase"/>
</dbReference>
<dbReference type="InterPro" id="IPR022313">
    <property type="entry name" value="Phe/His_NH3-lyase_AS"/>
</dbReference>
<dbReference type="PANTHER" id="PTHR10362">
    <property type="entry name" value="HISTIDINE AMMONIA-LYASE"/>
    <property type="match status" value="1"/>
</dbReference>
<reference evidence="2 3" key="1">
    <citation type="submission" date="2020-07" db="EMBL/GenBank/DDBJ databases">
        <title>Telomere length de novo assembly of all 7 chromosomes of the fungus, Metarhizium brunneum, using a novel assembly pipeline.</title>
        <authorList>
            <person name="Saud z."/>
            <person name="Kortsinoglou A."/>
            <person name="Kouvelis V.N."/>
            <person name="Butt T.M."/>
        </authorList>
    </citation>
    <scope>NUCLEOTIDE SEQUENCE [LARGE SCALE GENOMIC DNA]</scope>
    <source>
        <strain evidence="2 3">4556</strain>
    </source>
</reference>
<dbReference type="OrthoDB" id="10051290at2759"/>
<dbReference type="EMBL" id="CP058934">
    <property type="protein sequence ID" value="QLI69155.1"/>
    <property type="molecule type" value="Genomic_DNA"/>
</dbReference>
<dbReference type="InterPro" id="IPR024083">
    <property type="entry name" value="Fumarase/histidase_N"/>
</dbReference>
<name>A0A7D5UX15_9HYPO</name>
<dbReference type="PROSITE" id="PS00488">
    <property type="entry name" value="PAL_HISTIDASE"/>
    <property type="match status" value="1"/>
</dbReference>
<keyword evidence="3" id="KW-1185">Reference proteome</keyword>
<gene>
    <name evidence="2" type="primary">cctP_1</name>
    <name evidence="2" type="ORF">G6M90_00g066440</name>
</gene>
<dbReference type="Gene3D" id="1.20.200.10">
    <property type="entry name" value="Fumarase/aspartase (Central domain)"/>
    <property type="match status" value="1"/>
</dbReference>
<dbReference type="Gene3D" id="1.10.275.10">
    <property type="entry name" value="Fumarase/aspartase (N-terminal domain)"/>
    <property type="match status" value="1"/>
</dbReference>
<sequence>MPETLYLPKDKLGLSGEPYSMSDDLVRAIIAIRCNSLLRGHSAIRLELIKVLLQFLSKGMLPMVPLRGSISASGDLSPLSYLGGLLEGNPDIWVRYVKDGVPQLVTASAALSTLNIREIHLQPKEGLAIMNGTSVSVALAAQVVFDSNNLAVICQVITAMTAEALLGTPENYCEFISACRPHYGQTEVARNIRAFVAESSLCREGNSRGGLAQDRYALRTASQWIGPLVEDLQAATSQIQTELNSTTDNPLIDSEQSRVYHGGNFQAVSVTSAMEKTRTALVMLGRLLLAQSNELVNPYLSHGLSPNLVADNPSTSFTGKAVDINMTAYFCELAFFANSVASHVQTAEMNNQSVNSLGLIAARMTQKSNDLVSMMAASIMFLLCQALDLRARDMDFFLKARPVLLGLFHARCSAVITSECTQNQNLDTLFDALWASIQKIWAMNSRLDIQERCKQTIIHAADDLLNRDEYISVWNCNISLVTSLHYWKSEAAILFHSRFLDVDAEFCKCQSTSRYLAPFTSKIYQFIRNDLCVPFHLGFSDHPSIAQQRDGGSKPTRTIGFSVTKIFSAVQDGTLSSRIQVAMPVPISPAST</sequence>
<evidence type="ECO:0000256" key="1">
    <source>
        <dbReference type="ARBA" id="ARBA00007238"/>
    </source>
</evidence>
<dbReference type="InterPro" id="IPR023144">
    <property type="entry name" value="Phe_NH3-lyase_shielding_dom_sf"/>
</dbReference>
<dbReference type="Pfam" id="PF00221">
    <property type="entry name" value="Lyase_aromatic"/>
    <property type="match status" value="1"/>
</dbReference>
<dbReference type="SUPFAM" id="SSF48557">
    <property type="entry name" value="L-aspartase-like"/>
    <property type="match status" value="1"/>
</dbReference>
<dbReference type="Gene3D" id="1.10.274.20">
    <property type="entry name" value="Phenylalanine ammonia-lyase 1, domain 3"/>
    <property type="match status" value="1"/>
</dbReference>
<proteinExistence type="inferred from homology"/>
<organism evidence="2 3">
    <name type="scientific">Metarhizium brunneum</name>
    <dbReference type="NCBI Taxonomy" id="500148"/>
    <lineage>
        <taxon>Eukaryota</taxon>
        <taxon>Fungi</taxon>
        <taxon>Dikarya</taxon>
        <taxon>Ascomycota</taxon>
        <taxon>Pezizomycotina</taxon>
        <taxon>Sordariomycetes</taxon>
        <taxon>Hypocreomycetidae</taxon>
        <taxon>Hypocreales</taxon>
        <taxon>Clavicipitaceae</taxon>
        <taxon>Metarhizium</taxon>
    </lineage>
</organism>
<dbReference type="Proteomes" id="UP000510686">
    <property type="component" value="Chromosome 3"/>
</dbReference>
<comment type="similarity">
    <text evidence="1">Belongs to the PAL/histidase family.</text>
</comment>
<dbReference type="RefSeq" id="XP_014539360.1">
    <property type="nucleotide sequence ID" value="XM_014683874.1"/>
</dbReference>
<dbReference type="CDD" id="cd00332">
    <property type="entry name" value="PAL-HAL"/>
    <property type="match status" value="1"/>
</dbReference>
<dbReference type="KEGG" id="mbrn:26247838"/>
<evidence type="ECO:0000313" key="3">
    <source>
        <dbReference type="Proteomes" id="UP000510686"/>
    </source>
</evidence>
<dbReference type="GO" id="GO:0016841">
    <property type="term" value="F:ammonia-lyase activity"/>
    <property type="evidence" value="ECO:0007669"/>
    <property type="project" value="InterPro"/>
</dbReference>
<accession>A0A7D5UX15</accession>
<dbReference type="AlphaFoldDB" id="A0A7D5UX15"/>